<evidence type="ECO:0000313" key="1">
    <source>
        <dbReference type="EMBL" id="GAA4800413.1"/>
    </source>
</evidence>
<sequence>MRLALLIGKLALFISIFQVDLFGVITPPLRKPAIGGDINEIVCLTVQLLNL</sequence>
<accession>A0ABP9BXN3</accession>
<dbReference type="EMBL" id="BAABKP010000006">
    <property type="protein sequence ID" value="GAA4800413.1"/>
    <property type="molecule type" value="Genomic_DNA"/>
</dbReference>
<evidence type="ECO:0000313" key="2">
    <source>
        <dbReference type="Proteomes" id="UP001500187"/>
    </source>
</evidence>
<dbReference type="Proteomes" id="UP001500187">
    <property type="component" value="Unassembled WGS sequence"/>
</dbReference>
<proteinExistence type="predicted"/>
<organism evidence="1 2">
    <name type="scientific">Rothia endophytica</name>
    <dbReference type="NCBI Taxonomy" id="1324766"/>
    <lineage>
        <taxon>Bacteria</taxon>
        <taxon>Bacillati</taxon>
        <taxon>Actinomycetota</taxon>
        <taxon>Actinomycetes</taxon>
        <taxon>Micrococcales</taxon>
        <taxon>Micrococcaceae</taxon>
        <taxon>Rothia</taxon>
    </lineage>
</organism>
<gene>
    <name evidence="1" type="ORF">GCM10023352_20600</name>
</gene>
<name>A0ABP9BXN3_9MICC</name>
<protein>
    <submittedName>
        <fullName evidence="1">Uncharacterized protein</fullName>
    </submittedName>
</protein>
<comment type="caution">
    <text evidence="1">The sequence shown here is derived from an EMBL/GenBank/DDBJ whole genome shotgun (WGS) entry which is preliminary data.</text>
</comment>
<reference evidence="2" key="1">
    <citation type="journal article" date="2019" name="Int. J. Syst. Evol. Microbiol.">
        <title>The Global Catalogue of Microorganisms (GCM) 10K type strain sequencing project: providing services to taxonomists for standard genome sequencing and annotation.</title>
        <authorList>
            <consortium name="The Broad Institute Genomics Platform"/>
            <consortium name="The Broad Institute Genome Sequencing Center for Infectious Disease"/>
            <person name="Wu L."/>
            <person name="Ma J."/>
        </authorList>
    </citation>
    <scope>NUCLEOTIDE SEQUENCE [LARGE SCALE GENOMIC DNA]</scope>
    <source>
        <strain evidence="2">JCM 18541</strain>
    </source>
</reference>
<keyword evidence="2" id="KW-1185">Reference proteome</keyword>